<keyword evidence="5 14" id="KW-0547">Nucleotide-binding</keyword>
<dbReference type="OrthoDB" id="14612at2759"/>
<dbReference type="InterPro" id="IPR005482">
    <property type="entry name" value="Biotin_COase_C"/>
</dbReference>
<evidence type="ECO:0000256" key="10">
    <source>
        <dbReference type="ARBA" id="ARBA00023267"/>
    </source>
</evidence>
<dbReference type="InterPro" id="IPR049074">
    <property type="entry name" value="ACCA_BT"/>
</dbReference>
<dbReference type="Gene3D" id="3.30.470.20">
    <property type="entry name" value="ATP-grasp fold, B domain"/>
    <property type="match status" value="1"/>
</dbReference>
<feature type="domain" description="Biotin carboxylation" evidence="18">
    <location>
        <begin position="98"/>
        <end position="600"/>
    </location>
</feature>
<dbReference type="Gene3D" id="2.40.460.10">
    <property type="entry name" value="Biotin dependent carboxylase carboxyltransferase"/>
    <property type="match status" value="1"/>
</dbReference>
<evidence type="ECO:0000256" key="7">
    <source>
        <dbReference type="ARBA" id="ARBA00022840"/>
    </source>
</evidence>
<dbReference type="Gene3D" id="3.90.226.10">
    <property type="entry name" value="2-enoyl-CoA Hydratase, Chain A, domain 1"/>
    <property type="match status" value="2"/>
</dbReference>
<dbReference type="SUPFAM" id="SSF51246">
    <property type="entry name" value="Rudiment single hybrid motif"/>
    <property type="match status" value="1"/>
</dbReference>
<feature type="chain" id="PRO_5035267403" description="Acetyl-CoA carboxylase" evidence="15">
    <location>
        <begin position="17"/>
        <end position="2236"/>
    </location>
</feature>
<dbReference type="InterPro" id="IPR013537">
    <property type="entry name" value="AcCoA_COase_cen"/>
</dbReference>
<evidence type="ECO:0000256" key="13">
    <source>
        <dbReference type="ARBA" id="ARBA00048600"/>
    </source>
</evidence>
<dbReference type="InterPro" id="IPR011053">
    <property type="entry name" value="Single_hybrid_motif"/>
</dbReference>
<comment type="pathway">
    <text evidence="2">Lipid metabolism; malonyl-CoA biosynthesis; malonyl-CoA from acetyl-CoA: step 1/1.</text>
</comment>
<keyword evidence="3" id="KW-0444">Lipid biosynthesis</keyword>
<evidence type="ECO:0000256" key="5">
    <source>
        <dbReference type="ARBA" id="ARBA00022741"/>
    </source>
</evidence>
<dbReference type="Gene3D" id="3.40.50.20">
    <property type="match status" value="1"/>
</dbReference>
<dbReference type="Pfam" id="PF00289">
    <property type="entry name" value="Biotin_carb_N"/>
    <property type="match status" value="1"/>
</dbReference>
<evidence type="ECO:0000259" key="18">
    <source>
        <dbReference type="PROSITE" id="PS50979"/>
    </source>
</evidence>
<comment type="caution">
    <text evidence="21">The sequence shown here is derived from an EMBL/GenBank/DDBJ whole genome shotgun (WGS) entry which is preliminary data.</text>
</comment>
<dbReference type="EMBL" id="JAGTXO010000026">
    <property type="protein sequence ID" value="KAG8461344.1"/>
    <property type="molecule type" value="Genomic_DNA"/>
</dbReference>
<evidence type="ECO:0000256" key="4">
    <source>
        <dbReference type="ARBA" id="ARBA00022598"/>
    </source>
</evidence>
<dbReference type="InterPro" id="IPR013815">
    <property type="entry name" value="ATP_grasp_subdomain_1"/>
</dbReference>
<dbReference type="InterPro" id="IPR000089">
    <property type="entry name" value="Biotin_lipoyl"/>
</dbReference>
<evidence type="ECO:0000256" key="2">
    <source>
        <dbReference type="ARBA" id="ARBA00004956"/>
    </source>
</evidence>
<dbReference type="SUPFAM" id="SSF56059">
    <property type="entry name" value="Glutathione synthetase ATP-binding domain-like"/>
    <property type="match status" value="1"/>
</dbReference>
<feature type="domain" description="CoA carboxyltransferase N-terminal" evidence="19">
    <location>
        <begin position="1498"/>
        <end position="1835"/>
    </location>
</feature>
<evidence type="ECO:0000256" key="11">
    <source>
        <dbReference type="ARBA" id="ARBA00023268"/>
    </source>
</evidence>
<keyword evidence="15" id="KW-0732">Signal</keyword>
<keyword evidence="22" id="KW-1185">Reference proteome</keyword>
<organism evidence="21 22">
    <name type="scientific">Diacronema lutheri</name>
    <name type="common">Unicellular marine alga</name>
    <name type="synonym">Monochrysis lutheri</name>
    <dbReference type="NCBI Taxonomy" id="2081491"/>
    <lineage>
        <taxon>Eukaryota</taxon>
        <taxon>Haptista</taxon>
        <taxon>Haptophyta</taxon>
        <taxon>Pavlovophyceae</taxon>
        <taxon>Pavlovales</taxon>
        <taxon>Pavlovaceae</taxon>
        <taxon>Diacronema</taxon>
    </lineage>
</organism>
<evidence type="ECO:0000256" key="12">
    <source>
        <dbReference type="ARBA" id="ARBA00048065"/>
    </source>
</evidence>
<dbReference type="Pfam" id="PF00364">
    <property type="entry name" value="Biotin_lipoyl"/>
    <property type="match status" value="1"/>
</dbReference>
<evidence type="ECO:0000259" key="17">
    <source>
        <dbReference type="PROSITE" id="PS50975"/>
    </source>
</evidence>
<evidence type="ECO:0000256" key="8">
    <source>
        <dbReference type="ARBA" id="ARBA00023098"/>
    </source>
</evidence>
<dbReference type="InterPro" id="IPR011764">
    <property type="entry name" value="Biotin_carboxylation_dom"/>
</dbReference>
<dbReference type="Pfam" id="PF01039">
    <property type="entry name" value="Carboxyl_trans"/>
    <property type="match status" value="1"/>
</dbReference>
<dbReference type="Pfam" id="PF02786">
    <property type="entry name" value="CPSase_L_D2"/>
    <property type="match status" value="1"/>
</dbReference>
<dbReference type="PROSITE" id="PS00867">
    <property type="entry name" value="CPSASE_2"/>
    <property type="match status" value="1"/>
</dbReference>
<name>A0A8J5XIM3_DIALT</name>
<evidence type="ECO:0000259" key="19">
    <source>
        <dbReference type="PROSITE" id="PS50980"/>
    </source>
</evidence>
<dbReference type="PROSITE" id="PS50968">
    <property type="entry name" value="BIOTINYL_LIPOYL"/>
    <property type="match status" value="1"/>
</dbReference>
<dbReference type="GO" id="GO:0046872">
    <property type="term" value="F:metal ion binding"/>
    <property type="evidence" value="ECO:0007669"/>
    <property type="project" value="InterPro"/>
</dbReference>
<dbReference type="GO" id="GO:0003989">
    <property type="term" value="F:acetyl-CoA carboxylase activity"/>
    <property type="evidence" value="ECO:0007669"/>
    <property type="project" value="UniProtKB-EC"/>
</dbReference>
<comment type="cofactor">
    <cofactor evidence="1">
        <name>biotin</name>
        <dbReference type="ChEBI" id="CHEBI:57586"/>
    </cofactor>
</comment>
<gene>
    <name evidence="21" type="ORF">KFE25_010531</name>
</gene>
<evidence type="ECO:0000256" key="3">
    <source>
        <dbReference type="ARBA" id="ARBA00022516"/>
    </source>
</evidence>
<evidence type="ECO:0000313" key="22">
    <source>
        <dbReference type="Proteomes" id="UP000751190"/>
    </source>
</evidence>
<dbReference type="Pfam" id="PF08326">
    <property type="entry name" value="ACC_central"/>
    <property type="match status" value="1"/>
</dbReference>
<dbReference type="GO" id="GO:0005524">
    <property type="term" value="F:ATP binding"/>
    <property type="evidence" value="ECO:0007669"/>
    <property type="project" value="UniProtKB-UniRule"/>
</dbReference>
<dbReference type="InterPro" id="IPR049076">
    <property type="entry name" value="ACCA"/>
</dbReference>
<dbReference type="PANTHER" id="PTHR45728">
    <property type="entry name" value="ACETYL-COA CARBOXYLASE, ISOFORM A"/>
    <property type="match status" value="1"/>
</dbReference>
<feature type="domain" description="ATP-grasp" evidence="17">
    <location>
        <begin position="254"/>
        <end position="448"/>
    </location>
</feature>
<dbReference type="InterPro" id="IPR029045">
    <property type="entry name" value="ClpP/crotonase-like_dom_sf"/>
</dbReference>
<dbReference type="PROSITE" id="PS50980">
    <property type="entry name" value="COA_CT_NTER"/>
    <property type="match status" value="1"/>
</dbReference>
<dbReference type="SUPFAM" id="SSF52096">
    <property type="entry name" value="ClpP/crotonase"/>
    <property type="match status" value="2"/>
</dbReference>
<dbReference type="Gene3D" id="3.90.1770.10">
    <property type="entry name" value="PreATP-grasp domain"/>
    <property type="match status" value="1"/>
</dbReference>
<dbReference type="FunFam" id="3.30.1490.20:FF:000003">
    <property type="entry name" value="acetyl-CoA carboxylase isoform X1"/>
    <property type="match status" value="1"/>
</dbReference>
<keyword evidence="6" id="KW-0276">Fatty acid metabolism</keyword>
<dbReference type="InterPro" id="IPR011761">
    <property type="entry name" value="ATP-grasp"/>
</dbReference>
<evidence type="ECO:0000259" key="20">
    <source>
        <dbReference type="PROSITE" id="PS50989"/>
    </source>
</evidence>
<keyword evidence="10" id="KW-0092">Biotin</keyword>
<dbReference type="InterPro" id="IPR034733">
    <property type="entry name" value="AcCoA_carboxyl_beta"/>
</dbReference>
<dbReference type="GO" id="GO:0004075">
    <property type="term" value="F:biotin carboxylase activity"/>
    <property type="evidence" value="ECO:0007669"/>
    <property type="project" value="UniProtKB-EC"/>
</dbReference>
<dbReference type="PROSITE" id="PS50989">
    <property type="entry name" value="COA_CT_CTER"/>
    <property type="match status" value="1"/>
</dbReference>
<evidence type="ECO:0000256" key="14">
    <source>
        <dbReference type="PROSITE-ProRule" id="PRU00409"/>
    </source>
</evidence>
<sequence length="2236" mass="242101">MRLLGALCALAASAHAFNSPPRVARAGKTAFAPAARLGAAAAAPLVDLIPLAPRDGAASKGRARIVATATDLPSAVTSKSAADEKLVKYVMERGGRRVIRKVLIANNGMASLKTIMSIRQWAYMEFGDERVIQFIVMATPEDLAANAEFIRRADDFVEVPGGGNANNYANVQLIADLAVSQGVDAVMVGWGHASENPKLPDMLIELSKQLGREITFVGPTPPVMRVLGDKIGSTLLAQAANVPTIAWNGDGLSATLDERGEIPADVFEAACIKTEQEAIDSANRIGYPVMLKASEGGGGKGIRKAASEEELRAAYPQVVNEVPGSPVFLMQLCQGARHLEVQIIGDEHGEAIALSGRDCSTQRRHQKIFEEGPPTVAPPDVFREMEQAAVRLCKEIGYRSAGTVEYLYNAASNKYYFLELNPRLQVEHPVTEGLTGVSLPATQLQVAMGVPLSQIPQVRAFYGKSPYALDEPLDCSTSEPVPFQRHVIAARITAENPDEGFKPTSGRIDRINFQSTGNVWGYFSVTANGGVHEYADSQFGHLFASGPTREAARKSLVLALKELFIHGEIRTTVEYLIQLLETDVFKQNTLDTAWLDGLIASRSLGIKRDSADVVMCATVVRAFRRIKASERSFLSALEKGQFSIAPLREVTAFQLETTHESVKYMFDVTRVAPEALLLRVNGAETAVKVRQMADGSLLVMYRGVTHQVFATEEPLGLRMVLDGVTVLLPKAYDPSELRTDITGKVVRYLVPDGGVVTRGQPYVEVEAMKMIMPLKATEDGTLTQSKSAGSIIQQGDLLAQLELADPSKVQRIVLFDGQLALPAAPNWSADSAESALEAARAVERELTLVMDGYDKDVEPLVQKLLRALSSRELFPLSVLDAMSNLGNKLPVTLEMPLKKLLTGFLKDKADARRSRDLSAEVREACDAYLAALPAGEARESKRAVLGAVYAAADEFKDGQRAHAVRVWTAMLDKFAGVERLFVGRPMDAAILDLVKANKDALGAVLPAVQAHLHVRTRATLVCALLRALADFPVVFNVDSLRDLPPALSAVLREMGAYEGAALSEVALAARNFLAMKQSKPPQEALAELRADLARLGPAALAQETGLQTNLLPALFLDADEATALRAHEAYQRRIYSAYDIKTLRSTAEGGVRTSEWSFVSGDLTPSGQGYPDRYGLSAALPELAAFADCAPALDAVLARYAPPAETLGLDDMVNVLHLIVPRGAAPASADEMAAQVQALLVARKDVLRAKGVRTVSVFAATAGAGTPPTILAFSEAAGYAEDAVRRGCYPTLHHYLELGRLQNFQIERLFSKGDNVQVYLGVEKPAPGGAAGGGKKGGARDAAPNLYVRMAAYDKDQLVEAAPRLLQQALDDVELARLDKRVRPTSSARIFLHVIPAFDSSAELLVSNFEKLMKTTLAANAPRLLKLSVDEIEVKIHCNTKDRSKRQGVRLMATSLEGSWLRTAGYLEYLDPVTGIGSTFCTISKDSGADPEVCMLQPYRADNSLDSKRATARRTGTTYAYDFLGLLERALIGEWSNHFAEMGLPPNMPEGVLQSTELALTPDGSKVAPVDRLVGTNDVGMVGWSCVLKTPEFPAGRPLVIVANDCTFQSGSFGVREDDVFMKVSEYARAHGYPRVHIASNSGARIGLADEVKPLVNVAWKDAANPAAGYEYLYLSEPDYATLPAGTVLADKLTVGGEARYRLDAVIGKLHGIGVENLRGSGMIAGETSRAYEDIFTLSYVTGRSVGIGAYLNRLGQRVIQKDEGPMILTGYSALNKLLGRDVYSSQDQLGGPQIMLPNGIAHMGVPNDQAGMEAVVRWLSYTPETVHHFAPARPTADPVDRLVDFKPTATPYDPRNFLAGTVDADGRPLRGFFDAGSFTEYHAQWGKSVVIGRARLGGQPVGVIAVETRMTETRIPADPANPASSEMVLQQAGQVWFPDSAFKTAQALSDFNHGERLPVFIFANWRGFSGGTRDMFGEVLKYGAYIVDALRKHDAPVFVYIPPHGELRGGSWVVVDPTINEEMMEMYAECNSRGGILEPPGICDIKFRKPDLLKLMARNDPVLRELSAKIGSLTMVADIEACQAQIDARQEALLPLYLQVAYEFADLHDRPGRMKAKGVIREVVPWETSRTYFYWRLKRRLAEAKAQAAFSQLAARKITRAEVSGKLSALATASGIDWEDDRAIVELMETSSAAIESAGRELAFGAVSAQLETLIAPLDAKARADLLAFLQSRVK</sequence>
<reference evidence="21" key="1">
    <citation type="submission" date="2021-05" db="EMBL/GenBank/DDBJ databases">
        <title>The genome of the haptophyte Pavlova lutheri (Diacronema luteri, Pavlovales) - a model for lipid biosynthesis in eukaryotic algae.</title>
        <authorList>
            <person name="Hulatt C.J."/>
            <person name="Posewitz M.C."/>
        </authorList>
    </citation>
    <scope>NUCLEOTIDE SEQUENCE</scope>
    <source>
        <strain evidence="21">NIVA-4/92</strain>
    </source>
</reference>
<dbReference type="InterPro" id="IPR011054">
    <property type="entry name" value="Rudment_hybrid_motif"/>
</dbReference>
<accession>A0A8J5XIM3</accession>
<dbReference type="SMART" id="SM00878">
    <property type="entry name" value="Biotin_carb_C"/>
    <property type="match status" value="1"/>
</dbReference>
<evidence type="ECO:0000256" key="9">
    <source>
        <dbReference type="ARBA" id="ARBA00023160"/>
    </source>
</evidence>
<dbReference type="PANTHER" id="PTHR45728:SF3">
    <property type="entry name" value="ACETYL-COA CARBOXYLASE"/>
    <property type="match status" value="1"/>
</dbReference>
<dbReference type="Proteomes" id="UP000751190">
    <property type="component" value="Unassembled WGS sequence"/>
</dbReference>
<dbReference type="Pfam" id="PF21385">
    <property type="entry name" value="ACCA_BT"/>
    <property type="match status" value="1"/>
</dbReference>
<evidence type="ECO:0000256" key="15">
    <source>
        <dbReference type="SAM" id="SignalP"/>
    </source>
</evidence>
<dbReference type="Gene3D" id="2.40.50.100">
    <property type="match status" value="1"/>
</dbReference>
<dbReference type="GO" id="GO:0006633">
    <property type="term" value="P:fatty acid biosynthetic process"/>
    <property type="evidence" value="ECO:0007669"/>
    <property type="project" value="UniProtKB-KW"/>
</dbReference>
<dbReference type="PROSITE" id="PS50979">
    <property type="entry name" value="BC"/>
    <property type="match status" value="1"/>
</dbReference>
<evidence type="ECO:0000256" key="6">
    <source>
        <dbReference type="ARBA" id="ARBA00022832"/>
    </source>
</evidence>
<dbReference type="SUPFAM" id="SSF52440">
    <property type="entry name" value="PreATP-grasp domain"/>
    <property type="match status" value="1"/>
</dbReference>
<comment type="catalytic activity">
    <reaction evidence="13">
        <text>N(6)-biotinyl-L-lysyl-[protein] + hydrogencarbonate + ATP = N(6)-carboxybiotinyl-L-lysyl-[protein] + ADP + phosphate + H(+)</text>
        <dbReference type="Rhea" id="RHEA:13501"/>
        <dbReference type="Rhea" id="RHEA-COMP:10505"/>
        <dbReference type="Rhea" id="RHEA-COMP:10506"/>
        <dbReference type="ChEBI" id="CHEBI:15378"/>
        <dbReference type="ChEBI" id="CHEBI:17544"/>
        <dbReference type="ChEBI" id="CHEBI:30616"/>
        <dbReference type="ChEBI" id="CHEBI:43474"/>
        <dbReference type="ChEBI" id="CHEBI:83144"/>
        <dbReference type="ChEBI" id="CHEBI:83145"/>
        <dbReference type="ChEBI" id="CHEBI:456216"/>
        <dbReference type="EC" id="6.3.4.14"/>
    </reaction>
</comment>
<dbReference type="InterPro" id="IPR001882">
    <property type="entry name" value="Biotin_BS"/>
</dbReference>
<dbReference type="GO" id="GO:2001295">
    <property type="term" value="P:malonyl-CoA biosynthetic process"/>
    <property type="evidence" value="ECO:0007669"/>
    <property type="project" value="UniProtKB-UniPathway"/>
</dbReference>
<dbReference type="PROSITE" id="PS00866">
    <property type="entry name" value="CPSASE_1"/>
    <property type="match status" value="1"/>
</dbReference>
<evidence type="ECO:0000313" key="21">
    <source>
        <dbReference type="EMBL" id="KAG8461344.1"/>
    </source>
</evidence>
<comment type="catalytic activity">
    <reaction evidence="12">
        <text>hydrogencarbonate + acetyl-CoA + ATP = malonyl-CoA + ADP + phosphate + H(+)</text>
        <dbReference type="Rhea" id="RHEA:11308"/>
        <dbReference type="ChEBI" id="CHEBI:15378"/>
        <dbReference type="ChEBI" id="CHEBI:17544"/>
        <dbReference type="ChEBI" id="CHEBI:30616"/>
        <dbReference type="ChEBI" id="CHEBI:43474"/>
        <dbReference type="ChEBI" id="CHEBI:57288"/>
        <dbReference type="ChEBI" id="CHEBI:57384"/>
        <dbReference type="ChEBI" id="CHEBI:456216"/>
        <dbReference type="EC" id="6.4.1.2"/>
    </reaction>
</comment>
<keyword evidence="7 14" id="KW-0067">ATP-binding</keyword>
<dbReference type="InterPro" id="IPR005481">
    <property type="entry name" value="BC-like_N"/>
</dbReference>
<evidence type="ECO:0000256" key="1">
    <source>
        <dbReference type="ARBA" id="ARBA00001953"/>
    </source>
</evidence>
<dbReference type="InterPro" id="IPR005479">
    <property type="entry name" value="CPAse_ATP-bd"/>
</dbReference>
<dbReference type="SUPFAM" id="SSF51230">
    <property type="entry name" value="Single hybrid motif"/>
    <property type="match status" value="1"/>
</dbReference>
<keyword evidence="8" id="KW-0443">Lipid metabolism</keyword>
<protein>
    <recommendedName>
        <fullName evidence="23">Acetyl-CoA carboxylase</fullName>
    </recommendedName>
</protein>
<keyword evidence="4" id="KW-0436">Ligase</keyword>
<dbReference type="OMA" id="TEHCKVA"/>
<dbReference type="InterPro" id="IPR011763">
    <property type="entry name" value="COA_CT_C"/>
</dbReference>
<dbReference type="CDD" id="cd06850">
    <property type="entry name" value="biotinyl_domain"/>
    <property type="match status" value="1"/>
</dbReference>
<feature type="signal peptide" evidence="15">
    <location>
        <begin position="1"/>
        <end position="16"/>
    </location>
</feature>
<dbReference type="UniPathway" id="UPA00655">
    <property type="reaction ID" value="UER00711"/>
</dbReference>
<dbReference type="FunFam" id="2.40.50.100:FF:000005">
    <property type="entry name" value="Acetyl-CoA carboxylase 1"/>
    <property type="match status" value="1"/>
</dbReference>
<evidence type="ECO:0008006" key="23">
    <source>
        <dbReference type="Google" id="ProtNLM"/>
    </source>
</evidence>
<dbReference type="InterPro" id="IPR016185">
    <property type="entry name" value="PreATP-grasp_dom_sf"/>
</dbReference>
<keyword evidence="11" id="KW-0511">Multifunctional enzyme</keyword>
<dbReference type="FunFam" id="3.90.226.10:FF:000010">
    <property type="entry name" value="acetyl-CoA carboxylase isoform X2"/>
    <property type="match status" value="1"/>
</dbReference>
<feature type="domain" description="CoA carboxyltransferase C-terminal" evidence="20">
    <location>
        <begin position="1839"/>
        <end position="2153"/>
    </location>
</feature>
<dbReference type="PROSITE" id="PS00188">
    <property type="entry name" value="BIOTIN"/>
    <property type="match status" value="1"/>
</dbReference>
<evidence type="ECO:0000259" key="16">
    <source>
        <dbReference type="PROSITE" id="PS50968"/>
    </source>
</evidence>
<feature type="domain" description="Lipoyl-binding" evidence="16">
    <location>
        <begin position="723"/>
        <end position="802"/>
    </location>
</feature>
<proteinExistence type="predicted"/>
<keyword evidence="9" id="KW-0275">Fatty acid biosynthesis</keyword>
<dbReference type="Gene3D" id="3.30.1490.20">
    <property type="entry name" value="ATP-grasp fold, A domain"/>
    <property type="match status" value="1"/>
</dbReference>
<dbReference type="InterPro" id="IPR011762">
    <property type="entry name" value="COA_CT_N"/>
</dbReference>
<dbReference type="PROSITE" id="PS50975">
    <property type="entry name" value="ATP_GRASP"/>
    <property type="match status" value="1"/>
</dbReference>
<dbReference type="Pfam" id="PF02785">
    <property type="entry name" value="Biotin_carb_C"/>
    <property type="match status" value="1"/>
</dbReference>